<gene>
    <name evidence="14" type="primary">folK</name>
    <name evidence="14" type="ORF">DF185_07405</name>
</gene>
<evidence type="ECO:0000313" key="14">
    <source>
        <dbReference type="EMBL" id="PXY02469.1"/>
    </source>
</evidence>
<dbReference type="CDD" id="cd00483">
    <property type="entry name" value="HPPK"/>
    <property type="match status" value="1"/>
</dbReference>
<evidence type="ECO:0000256" key="1">
    <source>
        <dbReference type="ARBA" id="ARBA00005051"/>
    </source>
</evidence>
<accession>A0A2V4A165</accession>
<evidence type="ECO:0000256" key="2">
    <source>
        <dbReference type="ARBA" id="ARBA00005810"/>
    </source>
</evidence>
<comment type="function">
    <text evidence="10">Catalyzes the transfer of pyrophosphate from adenosine triphosphate (ATP) to 6-hydroxymethyl-7,8-dihydropterin, an enzymatic step in folate biosynthesis pathway.</text>
</comment>
<evidence type="ECO:0000256" key="12">
    <source>
        <dbReference type="ARBA" id="ARBA00033413"/>
    </source>
</evidence>
<dbReference type="GO" id="GO:0003848">
    <property type="term" value="F:2-amino-4-hydroxy-6-hydroxymethyldihydropteridine diphosphokinase activity"/>
    <property type="evidence" value="ECO:0007669"/>
    <property type="project" value="UniProtKB-EC"/>
</dbReference>
<dbReference type="InterPro" id="IPR000550">
    <property type="entry name" value="Hppk"/>
</dbReference>
<comment type="similarity">
    <text evidence="2">Belongs to the HPPK family.</text>
</comment>
<keyword evidence="5" id="KW-0808">Transferase</keyword>
<dbReference type="GO" id="GO:0005524">
    <property type="term" value="F:ATP binding"/>
    <property type="evidence" value="ECO:0007669"/>
    <property type="project" value="UniProtKB-KW"/>
</dbReference>
<dbReference type="EC" id="2.7.6.3" evidence="3"/>
<dbReference type="GO" id="GO:0046654">
    <property type="term" value="P:tetrahydrofolate biosynthetic process"/>
    <property type="evidence" value="ECO:0007669"/>
    <property type="project" value="UniProtKB-UniPathway"/>
</dbReference>
<dbReference type="GO" id="GO:0046656">
    <property type="term" value="P:folic acid biosynthetic process"/>
    <property type="evidence" value="ECO:0007669"/>
    <property type="project" value="UniProtKB-KW"/>
</dbReference>
<name>A0A2V4A165_9BACT</name>
<comment type="caution">
    <text evidence="14">The sequence shown here is derived from an EMBL/GenBank/DDBJ whole genome shotgun (WGS) entry which is preliminary data.</text>
</comment>
<dbReference type="UniPathway" id="UPA00077">
    <property type="reaction ID" value="UER00155"/>
</dbReference>
<dbReference type="Pfam" id="PF01288">
    <property type="entry name" value="HPPK"/>
    <property type="match status" value="1"/>
</dbReference>
<evidence type="ECO:0000256" key="8">
    <source>
        <dbReference type="ARBA" id="ARBA00022840"/>
    </source>
</evidence>
<evidence type="ECO:0000256" key="10">
    <source>
        <dbReference type="ARBA" id="ARBA00029409"/>
    </source>
</evidence>
<feature type="domain" description="7,8-dihydro-6-hydroxymethylpterin-pyrophosphokinase" evidence="13">
    <location>
        <begin position="86"/>
        <end position="97"/>
    </location>
</feature>
<dbReference type="OrthoDB" id="1122272at2"/>
<dbReference type="Gene3D" id="3.30.70.560">
    <property type="entry name" value="7,8-Dihydro-6-hydroxymethylpterin-pyrophosphokinase HPPK"/>
    <property type="match status" value="1"/>
</dbReference>
<dbReference type="InterPro" id="IPR035907">
    <property type="entry name" value="Hppk_sf"/>
</dbReference>
<evidence type="ECO:0000256" key="3">
    <source>
        <dbReference type="ARBA" id="ARBA00013253"/>
    </source>
</evidence>
<evidence type="ECO:0000313" key="15">
    <source>
        <dbReference type="Proteomes" id="UP000248079"/>
    </source>
</evidence>
<evidence type="ECO:0000259" key="13">
    <source>
        <dbReference type="PROSITE" id="PS00794"/>
    </source>
</evidence>
<proteinExistence type="inferred from homology"/>
<keyword evidence="15" id="KW-1185">Reference proteome</keyword>
<dbReference type="NCBIfam" id="TIGR01498">
    <property type="entry name" value="folK"/>
    <property type="match status" value="1"/>
</dbReference>
<keyword evidence="6" id="KW-0547">Nucleotide-binding</keyword>
<evidence type="ECO:0000256" key="11">
    <source>
        <dbReference type="ARBA" id="ARBA00029766"/>
    </source>
</evidence>
<keyword evidence="9" id="KW-0289">Folate biosynthesis</keyword>
<dbReference type="AlphaFoldDB" id="A0A2V4A165"/>
<keyword evidence="7 14" id="KW-0418">Kinase</keyword>
<dbReference type="PANTHER" id="PTHR43071:SF1">
    <property type="entry name" value="2-AMINO-4-HYDROXY-6-HYDROXYMETHYLDIHYDROPTERIDINE PYROPHOSPHOKINASE"/>
    <property type="match status" value="1"/>
</dbReference>
<evidence type="ECO:0000256" key="4">
    <source>
        <dbReference type="ARBA" id="ARBA00016218"/>
    </source>
</evidence>
<reference evidence="14 15" key="1">
    <citation type="submission" date="2018-05" db="EMBL/GenBank/DDBJ databases">
        <title>Marinifilum breve JC075T sp. nov., a marine bacterium isolated from Yongle Blue Hole in the South China Sea.</title>
        <authorList>
            <person name="Fu T."/>
        </authorList>
    </citation>
    <scope>NUCLEOTIDE SEQUENCE [LARGE SCALE GENOMIC DNA]</scope>
    <source>
        <strain evidence="14 15">JC075</strain>
    </source>
</reference>
<dbReference type="EMBL" id="QFLI01000002">
    <property type="protein sequence ID" value="PXY02469.1"/>
    <property type="molecule type" value="Genomic_DNA"/>
</dbReference>
<dbReference type="GO" id="GO:0016301">
    <property type="term" value="F:kinase activity"/>
    <property type="evidence" value="ECO:0007669"/>
    <property type="project" value="UniProtKB-KW"/>
</dbReference>
<sequence length="123" mass="14192">MNSCIIGIGSNINPNENIKRMLCLLAKDHRVGKHSSWVKTAPIGITDQDDFINGAVKVETQHDIDEFRNYLKRLEDRMGRDRSLPKFGPRVIDLDIVVWNGEIVDEDYHTRDFLRDSVNQLLD</sequence>
<evidence type="ECO:0000256" key="6">
    <source>
        <dbReference type="ARBA" id="ARBA00022741"/>
    </source>
</evidence>
<dbReference type="PROSITE" id="PS00794">
    <property type="entry name" value="HPPK"/>
    <property type="match status" value="1"/>
</dbReference>
<dbReference type="PANTHER" id="PTHR43071">
    <property type="entry name" value="2-AMINO-4-HYDROXY-6-HYDROXYMETHYLDIHYDROPTERIDINE PYROPHOSPHOKINASE"/>
    <property type="match status" value="1"/>
</dbReference>
<dbReference type="RefSeq" id="WP_110360102.1">
    <property type="nucleotide sequence ID" value="NZ_QFLI01000002.1"/>
</dbReference>
<evidence type="ECO:0000256" key="9">
    <source>
        <dbReference type="ARBA" id="ARBA00022909"/>
    </source>
</evidence>
<comment type="pathway">
    <text evidence="1">Cofactor biosynthesis; tetrahydrofolate biosynthesis; 2-amino-4-hydroxy-6-hydroxymethyl-7,8-dihydropteridine diphosphate from 7,8-dihydroneopterin triphosphate: step 4/4.</text>
</comment>
<evidence type="ECO:0000256" key="5">
    <source>
        <dbReference type="ARBA" id="ARBA00022679"/>
    </source>
</evidence>
<keyword evidence="8" id="KW-0067">ATP-binding</keyword>
<dbReference type="SUPFAM" id="SSF55083">
    <property type="entry name" value="6-hydroxymethyl-7,8-dihydropterin pyrophosphokinase, HPPK"/>
    <property type="match status" value="1"/>
</dbReference>
<protein>
    <recommendedName>
        <fullName evidence="4">2-amino-4-hydroxy-6-hydroxymethyldihydropteridine pyrophosphokinase</fullName>
        <ecNumber evidence="3">2.7.6.3</ecNumber>
    </recommendedName>
    <alternativeName>
        <fullName evidence="11">6-hydroxymethyl-7,8-dihydropterin pyrophosphokinase</fullName>
    </alternativeName>
    <alternativeName>
        <fullName evidence="12">7,8-dihydro-6-hydroxymethylpterin-pyrophosphokinase</fullName>
    </alternativeName>
</protein>
<evidence type="ECO:0000256" key="7">
    <source>
        <dbReference type="ARBA" id="ARBA00022777"/>
    </source>
</evidence>
<organism evidence="14 15">
    <name type="scientific">Marinifilum breve</name>
    <dbReference type="NCBI Taxonomy" id="2184082"/>
    <lineage>
        <taxon>Bacteria</taxon>
        <taxon>Pseudomonadati</taxon>
        <taxon>Bacteroidota</taxon>
        <taxon>Bacteroidia</taxon>
        <taxon>Marinilabiliales</taxon>
        <taxon>Marinifilaceae</taxon>
    </lineage>
</organism>
<dbReference type="Proteomes" id="UP000248079">
    <property type="component" value="Unassembled WGS sequence"/>
</dbReference>